<name>A0A816MWW2_BRANA</name>
<dbReference type="InterPro" id="IPR011992">
    <property type="entry name" value="EF-hand-dom_pair"/>
</dbReference>
<dbReference type="SMART" id="SM00271">
    <property type="entry name" value="DnaJ"/>
    <property type="match status" value="1"/>
</dbReference>
<dbReference type="PROSITE" id="PS50076">
    <property type="entry name" value="DNAJ_2"/>
    <property type="match status" value="1"/>
</dbReference>
<dbReference type="Gene3D" id="3.30.70.330">
    <property type="match status" value="1"/>
</dbReference>
<dbReference type="InterPro" id="IPR012677">
    <property type="entry name" value="Nucleotide-bd_a/b_plait_sf"/>
</dbReference>
<evidence type="ECO:0000259" key="15">
    <source>
        <dbReference type="PROSITE" id="PS50222"/>
    </source>
</evidence>
<evidence type="ECO:0000256" key="12">
    <source>
        <dbReference type="ARBA" id="ARBA00048679"/>
    </source>
</evidence>
<feature type="compositionally biased region" description="Basic and acidic residues" evidence="13">
    <location>
        <begin position="761"/>
        <end position="770"/>
    </location>
</feature>
<dbReference type="Gene3D" id="1.10.238.10">
    <property type="entry name" value="EF-hand"/>
    <property type="match status" value="2"/>
</dbReference>
<dbReference type="PROSITE" id="PS00018">
    <property type="entry name" value="EF_HAND_1"/>
    <property type="match status" value="4"/>
</dbReference>
<evidence type="ECO:0000256" key="8">
    <source>
        <dbReference type="ARBA" id="ARBA00022777"/>
    </source>
</evidence>
<organism evidence="16">
    <name type="scientific">Brassica napus</name>
    <name type="common">Rape</name>
    <dbReference type="NCBI Taxonomy" id="3708"/>
    <lineage>
        <taxon>Eukaryota</taxon>
        <taxon>Viridiplantae</taxon>
        <taxon>Streptophyta</taxon>
        <taxon>Embryophyta</taxon>
        <taxon>Tracheophyta</taxon>
        <taxon>Spermatophyta</taxon>
        <taxon>Magnoliopsida</taxon>
        <taxon>eudicotyledons</taxon>
        <taxon>Gunneridae</taxon>
        <taxon>Pentapetalae</taxon>
        <taxon>rosids</taxon>
        <taxon>malvids</taxon>
        <taxon>Brassicales</taxon>
        <taxon>Brassicaceae</taxon>
        <taxon>Brassiceae</taxon>
        <taxon>Brassica</taxon>
    </lineage>
</organism>
<dbReference type="EC" id="2.7.11.1" evidence="1"/>
<comment type="catalytic activity">
    <reaction evidence="12">
        <text>L-seryl-[protein] + ATP = O-phospho-L-seryl-[protein] + ADP + H(+)</text>
        <dbReference type="Rhea" id="RHEA:17989"/>
        <dbReference type="Rhea" id="RHEA-COMP:9863"/>
        <dbReference type="Rhea" id="RHEA-COMP:11604"/>
        <dbReference type="ChEBI" id="CHEBI:15378"/>
        <dbReference type="ChEBI" id="CHEBI:29999"/>
        <dbReference type="ChEBI" id="CHEBI:30616"/>
        <dbReference type="ChEBI" id="CHEBI:83421"/>
        <dbReference type="ChEBI" id="CHEBI:456216"/>
        <dbReference type="EC" id="2.7.11.1"/>
    </reaction>
</comment>
<dbReference type="PANTHER" id="PTHR46740">
    <property type="entry name" value="PROTEIN DYAD"/>
    <property type="match status" value="1"/>
</dbReference>
<dbReference type="PROSITE" id="PS00636">
    <property type="entry name" value="DNAJ_1"/>
    <property type="match status" value="1"/>
</dbReference>
<feature type="region of interest" description="Disordered" evidence="13">
    <location>
        <begin position="462"/>
        <end position="499"/>
    </location>
</feature>
<dbReference type="PROSITE" id="PS50222">
    <property type="entry name" value="EF_HAND_2"/>
    <property type="match status" value="4"/>
</dbReference>
<evidence type="ECO:0000256" key="10">
    <source>
        <dbReference type="ARBA" id="ARBA00022840"/>
    </source>
</evidence>
<dbReference type="SUPFAM" id="SSF47473">
    <property type="entry name" value="EF-hand"/>
    <property type="match status" value="1"/>
</dbReference>
<proteinExistence type="predicted"/>
<dbReference type="Pfam" id="PF25874">
    <property type="entry name" value="WHD_plant_repro"/>
    <property type="match status" value="1"/>
</dbReference>
<sequence length="1195" mass="134882">MTDKEIRPIKLKASWAMKKHEEGNSSSSRKALVKVKLEKDKHVSSDDGSSGKALVTVKLEKEESEVLVASGVMKRKRISRLVEKSRRFSAKSESSLDKQKTCHRRGMTTRWNTERIDNAERALFEILKEKGASFERPVPRAELRVSARRRIGDTGLLDHLLKHIDGNVTPGGAERFRRCHNTEGTMQYWLESADLIKIKLESGVCDSNWAPPSWWKLPNVNNIIKLEPGVLDPSESPAKLKEEMDKMRSEIKELVSDLALIKRESGIPDLDSIPLAQWKIQSISKESSAVSSKLREEIDKMKSDLKKHISKPELPNNADANEKLIKDFMSWRVKTEKQIAEISNSLASTQCMVKELVSWKDKVEKQLVGIANSQNGRQANGSNSFSPDPQNWEHLLHSANLDDFTGDGFEPWDVDTDLIDALPEAEAVRPDTYLLPPNARKSSLQDHMWFEEQSVLNSEMQRTESCMTRGDSRSSNQDKAELTPGSSMTAGPRSDIEDPNIISQETLKELVSWKAKAEQQLMEMSDAFFKIKLGLANPKLKIFFNPRRITRSTDSSSSSSSFSSSLESILSKGFHFNSREAVMCFRLIESEGVCVSLQQATKEEEMEEFVDHYIVLGLPSGEEAQNLSEKEISKAYRLKALYLHPDKRRDDPDAHEKFQRLKTSYEVLKDEKARKLFDDLLRIQREKQHKKSQVDSKRRKMMSDLEEREQRSGFAPSHAAARPYDEEERIARKLKEEVDRIRAQHAKKRGGFETPPESGGDDVKRGEDRSGSGGGGGASVQLDKERMLKVSWETIGEGYTAGRLREVFSEFGEVEDVVIRSTKKKCSALIVMATKDGAVAATRTLCGDLSNPLLVVPLQRAAQTDFQTAKKSAEAEPQSNIVGAGYQAYEDQVMERLKKCFEKVPVFLKKCFENRTGLIGRTMTRLQTESEIGIFRKILQGKLNFETNPWPSISESAKDLITKMLEGNPKKRLTAHQVLCHPWIVDDTVAPDKPLDCAVVSRLKKFSAMNKLKKMALRVIAERLSEEEIGGLKELFKMIDTDNSGTITFEELKDSMKRVGSELMESEIQELLQAADVDESGTIDYGEFLAATIHLNKLEREENLVAAFSFFDKDASGYITIDELQQAWKEFGINDSHLDEMIKDIDQDNDGQIDYGEFVAMMRKGNGNGGIGRRTMTMRNTLNFENPLPDESTNG</sequence>
<dbReference type="CDD" id="cd06257">
    <property type="entry name" value="DnaJ"/>
    <property type="match status" value="1"/>
</dbReference>
<keyword evidence="3" id="KW-0597">Phosphoprotein</keyword>
<evidence type="ECO:0000256" key="3">
    <source>
        <dbReference type="ARBA" id="ARBA00022553"/>
    </source>
</evidence>
<feature type="domain" description="EF-hand" evidence="15">
    <location>
        <begin position="1027"/>
        <end position="1062"/>
    </location>
</feature>
<dbReference type="InterPro" id="IPR036869">
    <property type="entry name" value="J_dom_sf"/>
</dbReference>
<feature type="region of interest" description="Disordered" evidence="13">
    <location>
        <begin position="687"/>
        <end position="726"/>
    </location>
</feature>
<dbReference type="Gene3D" id="1.10.510.10">
    <property type="entry name" value="Transferase(Phosphotransferase) domain 1"/>
    <property type="match status" value="1"/>
</dbReference>
<dbReference type="SUPFAM" id="SSF56112">
    <property type="entry name" value="Protein kinase-like (PK-like)"/>
    <property type="match status" value="1"/>
</dbReference>
<dbReference type="Gene3D" id="1.10.287.110">
    <property type="entry name" value="DnaJ domain"/>
    <property type="match status" value="1"/>
</dbReference>
<accession>A0A816MWW2</accession>
<dbReference type="InterPro" id="IPR034254">
    <property type="entry name" value="DNAJC17_RRM"/>
</dbReference>
<keyword evidence="4" id="KW-0808">Transferase</keyword>
<keyword evidence="9" id="KW-0106">Calcium</keyword>
<dbReference type="InterPro" id="IPR018247">
    <property type="entry name" value="EF_Hand_1_Ca_BS"/>
</dbReference>
<dbReference type="CDD" id="cd12429">
    <property type="entry name" value="RRM_DNAJC17"/>
    <property type="match status" value="1"/>
</dbReference>
<dbReference type="InterPro" id="IPR059080">
    <property type="entry name" value="WHD_PTC1"/>
</dbReference>
<evidence type="ECO:0000256" key="11">
    <source>
        <dbReference type="ARBA" id="ARBA00047899"/>
    </source>
</evidence>
<protein>
    <recommendedName>
        <fullName evidence="1">non-specific serine/threonine protein kinase</fullName>
        <ecNumber evidence="1">2.7.11.1</ecNumber>
    </recommendedName>
</protein>
<dbReference type="InterPro" id="IPR002048">
    <property type="entry name" value="EF_hand_dom"/>
</dbReference>
<feature type="domain" description="EF-hand" evidence="15">
    <location>
        <begin position="1135"/>
        <end position="1168"/>
    </location>
</feature>
<dbReference type="CDD" id="cd00051">
    <property type="entry name" value="EFh"/>
    <property type="match status" value="2"/>
</dbReference>
<feature type="compositionally biased region" description="Basic and acidic residues" evidence="13">
    <location>
        <begin position="687"/>
        <end position="711"/>
    </location>
</feature>
<dbReference type="InterPro" id="IPR035979">
    <property type="entry name" value="RBD_domain_sf"/>
</dbReference>
<dbReference type="Pfam" id="PF13499">
    <property type="entry name" value="EF-hand_7"/>
    <property type="match status" value="2"/>
</dbReference>
<dbReference type="SUPFAM" id="SSF54928">
    <property type="entry name" value="RNA-binding domain, RBD"/>
    <property type="match status" value="1"/>
</dbReference>
<feature type="compositionally biased region" description="Basic and acidic residues" evidence="13">
    <location>
        <begin position="470"/>
        <end position="481"/>
    </location>
</feature>
<dbReference type="InterPro" id="IPR001623">
    <property type="entry name" value="DnaJ_domain"/>
</dbReference>
<keyword evidence="6" id="KW-0677">Repeat</keyword>
<dbReference type="EMBL" id="HG994371">
    <property type="protein sequence ID" value="CAF2016795.1"/>
    <property type="molecule type" value="Genomic_DNA"/>
</dbReference>
<feature type="domain" description="J" evidence="14">
    <location>
        <begin position="611"/>
        <end position="681"/>
    </location>
</feature>
<dbReference type="SUPFAM" id="SSF46565">
    <property type="entry name" value="Chaperone J-domain"/>
    <property type="match status" value="1"/>
</dbReference>
<dbReference type="InterPro" id="IPR044221">
    <property type="entry name" value="DYAD/AMEIOTIC1"/>
</dbReference>
<evidence type="ECO:0000259" key="14">
    <source>
        <dbReference type="PROSITE" id="PS50076"/>
    </source>
</evidence>
<dbReference type="FunFam" id="1.10.238.10:FF:000015">
    <property type="entry name" value="Calcium-dependent protein kinase 1"/>
    <property type="match status" value="1"/>
</dbReference>
<evidence type="ECO:0000256" key="4">
    <source>
        <dbReference type="ARBA" id="ARBA00022679"/>
    </source>
</evidence>
<dbReference type="GO" id="GO:0007131">
    <property type="term" value="P:reciprocal meiotic recombination"/>
    <property type="evidence" value="ECO:0007669"/>
    <property type="project" value="InterPro"/>
</dbReference>
<dbReference type="Pfam" id="PF00226">
    <property type="entry name" value="DnaJ"/>
    <property type="match status" value="1"/>
</dbReference>
<dbReference type="InterPro" id="IPR011009">
    <property type="entry name" value="Kinase-like_dom_sf"/>
</dbReference>
<evidence type="ECO:0000256" key="1">
    <source>
        <dbReference type="ARBA" id="ARBA00012513"/>
    </source>
</evidence>
<dbReference type="Pfam" id="PF00069">
    <property type="entry name" value="Pkinase"/>
    <property type="match status" value="1"/>
</dbReference>
<dbReference type="GO" id="GO:0051177">
    <property type="term" value="P:meiotic sister chromatid cohesion"/>
    <property type="evidence" value="ECO:0007669"/>
    <property type="project" value="InterPro"/>
</dbReference>
<keyword evidence="2" id="KW-0723">Serine/threonine-protein kinase</keyword>
<evidence type="ECO:0000256" key="5">
    <source>
        <dbReference type="ARBA" id="ARBA00022723"/>
    </source>
</evidence>
<dbReference type="Proteomes" id="UP001295469">
    <property type="component" value="Chromosome C07"/>
</dbReference>
<reference evidence="16" key="1">
    <citation type="submission" date="2021-01" db="EMBL/GenBank/DDBJ databases">
        <authorList>
            <consortium name="Genoscope - CEA"/>
            <person name="William W."/>
        </authorList>
    </citation>
    <scope>NUCLEOTIDE SEQUENCE</scope>
</reference>
<gene>
    <name evidence="16" type="ORF">DARMORV10_C07P43950.1</name>
</gene>
<evidence type="ECO:0000256" key="9">
    <source>
        <dbReference type="ARBA" id="ARBA00022837"/>
    </source>
</evidence>
<dbReference type="GO" id="GO:0004674">
    <property type="term" value="F:protein serine/threonine kinase activity"/>
    <property type="evidence" value="ECO:0007669"/>
    <property type="project" value="UniProtKB-KW"/>
</dbReference>
<evidence type="ECO:0000256" key="13">
    <source>
        <dbReference type="SAM" id="MobiDB-lite"/>
    </source>
</evidence>
<keyword evidence="10" id="KW-0067">ATP-binding</keyword>
<keyword evidence="8" id="KW-0418">Kinase</keyword>
<dbReference type="SMART" id="SM00054">
    <property type="entry name" value="EFh"/>
    <property type="match status" value="4"/>
</dbReference>
<evidence type="ECO:0000256" key="7">
    <source>
        <dbReference type="ARBA" id="ARBA00022741"/>
    </source>
</evidence>
<dbReference type="GO" id="GO:0005524">
    <property type="term" value="F:ATP binding"/>
    <property type="evidence" value="ECO:0007669"/>
    <property type="project" value="UniProtKB-KW"/>
</dbReference>
<evidence type="ECO:0000313" key="16">
    <source>
        <dbReference type="EMBL" id="CAF2016795.1"/>
    </source>
</evidence>
<keyword evidence="5" id="KW-0479">Metal-binding</keyword>
<feature type="region of interest" description="Disordered" evidence="13">
    <location>
        <begin position="744"/>
        <end position="782"/>
    </location>
</feature>
<dbReference type="GO" id="GO:0005509">
    <property type="term" value="F:calcium ion binding"/>
    <property type="evidence" value="ECO:0007669"/>
    <property type="project" value="InterPro"/>
</dbReference>
<dbReference type="AlphaFoldDB" id="A0A816MWW2"/>
<dbReference type="PANTHER" id="PTHR46740:SF1">
    <property type="entry name" value="DYAD PROTEIN"/>
    <property type="match status" value="1"/>
</dbReference>
<evidence type="ECO:0000256" key="2">
    <source>
        <dbReference type="ARBA" id="ARBA00022527"/>
    </source>
</evidence>
<keyword evidence="7" id="KW-0547">Nucleotide-binding</keyword>
<comment type="catalytic activity">
    <reaction evidence="11">
        <text>L-threonyl-[protein] + ATP = O-phospho-L-threonyl-[protein] + ADP + H(+)</text>
        <dbReference type="Rhea" id="RHEA:46608"/>
        <dbReference type="Rhea" id="RHEA-COMP:11060"/>
        <dbReference type="Rhea" id="RHEA-COMP:11605"/>
        <dbReference type="ChEBI" id="CHEBI:15378"/>
        <dbReference type="ChEBI" id="CHEBI:30013"/>
        <dbReference type="ChEBI" id="CHEBI:30616"/>
        <dbReference type="ChEBI" id="CHEBI:61977"/>
        <dbReference type="ChEBI" id="CHEBI:456216"/>
        <dbReference type="EC" id="2.7.11.1"/>
    </reaction>
</comment>
<evidence type="ECO:0000256" key="6">
    <source>
        <dbReference type="ARBA" id="ARBA00022737"/>
    </source>
</evidence>
<dbReference type="InterPro" id="IPR000719">
    <property type="entry name" value="Prot_kinase_dom"/>
</dbReference>
<feature type="domain" description="EF-hand" evidence="15">
    <location>
        <begin position="1099"/>
        <end position="1134"/>
    </location>
</feature>
<feature type="domain" description="EF-hand" evidence="15">
    <location>
        <begin position="1063"/>
        <end position="1098"/>
    </location>
</feature>
<dbReference type="GO" id="GO:0003676">
    <property type="term" value="F:nucleic acid binding"/>
    <property type="evidence" value="ECO:0007669"/>
    <property type="project" value="InterPro"/>
</dbReference>
<dbReference type="InterPro" id="IPR018253">
    <property type="entry name" value="DnaJ_domain_CS"/>
</dbReference>